<feature type="domain" description="N-acetyltransferase" evidence="1">
    <location>
        <begin position="2"/>
        <end position="151"/>
    </location>
</feature>
<evidence type="ECO:0000313" key="4">
    <source>
        <dbReference type="Proteomes" id="UP000515871"/>
    </source>
</evidence>
<dbReference type="InterPro" id="IPR016181">
    <property type="entry name" value="Acyl_CoA_acyltransferase"/>
</dbReference>
<protein>
    <submittedName>
        <fullName evidence="2">GNAT family N-acetyltransferase</fullName>
    </submittedName>
</protein>
<keyword evidence="4" id="KW-1185">Reference proteome</keyword>
<dbReference type="SUPFAM" id="SSF55729">
    <property type="entry name" value="Acyl-CoA N-acyltransferases (Nat)"/>
    <property type="match status" value="1"/>
</dbReference>
<dbReference type="Proteomes" id="UP000515871">
    <property type="component" value="Chromosome"/>
</dbReference>
<dbReference type="CDD" id="cd04301">
    <property type="entry name" value="NAT_SF"/>
    <property type="match status" value="1"/>
</dbReference>
<name>A0A8I0JYU5_9ACTN</name>
<evidence type="ECO:0000313" key="3">
    <source>
        <dbReference type="EMBL" id="QNL95629.1"/>
    </source>
</evidence>
<dbReference type="PANTHER" id="PTHR43617">
    <property type="entry name" value="L-AMINO ACID N-ACETYLTRANSFERASE"/>
    <property type="match status" value="1"/>
</dbReference>
<evidence type="ECO:0000313" key="2">
    <source>
        <dbReference type="EMBL" id="MBC9225262.1"/>
    </source>
</evidence>
<organism evidence="2 5">
    <name type="scientific">Aeromicrobium senzhongii</name>
    <dbReference type="NCBI Taxonomy" id="2663859"/>
    <lineage>
        <taxon>Bacteria</taxon>
        <taxon>Bacillati</taxon>
        <taxon>Actinomycetota</taxon>
        <taxon>Actinomycetes</taxon>
        <taxon>Propionibacteriales</taxon>
        <taxon>Nocardioidaceae</taxon>
        <taxon>Aeromicrobium</taxon>
    </lineage>
</organism>
<accession>A0A8I0JYU5</accession>
<dbReference type="PROSITE" id="PS51186">
    <property type="entry name" value="GNAT"/>
    <property type="match status" value="1"/>
</dbReference>
<dbReference type="EMBL" id="JACTVM010000001">
    <property type="protein sequence ID" value="MBC9225262.1"/>
    <property type="molecule type" value="Genomic_DNA"/>
</dbReference>
<dbReference type="Pfam" id="PF00583">
    <property type="entry name" value="Acetyltransf_1"/>
    <property type="match status" value="1"/>
</dbReference>
<evidence type="ECO:0000313" key="5">
    <source>
        <dbReference type="Proteomes" id="UP000620591"/>
    </source>
</evidence>
<dbReference type="InterPro" id="IPR050276">
    <property type="entry name" value="MshD_Acetyltransferase"/>
</dbReference>
<dbReference type="Gene3D" id="3.40.630.30">
    <property type="match status" value="1"/>
</dbReference>
<dbReference type="RefSeq" id="WP_154595136.1">
    <property type="nucleotide sequence ID" value="NZ_CP060587.1"/>
</dbReference>
<proteinExistence type="predicted"/>
<dbReference type="Proteomes" id="UP000620591">
    <property type="component" value="Unassembled WGS sequence"/>
</dbReference>
<keyword evidence="2" id="KW-0808">Transferase</keyword>
<dbReference type="EMBL" id="CP060587">
    <property type="protein sequence ID" value="QNL95629.1"/>
    <property type="molecule type" value="Genomic_DNA"/>
</dbReference>
<dbReference type="AlphaFoldDB" id="A0A8I0JYU5"/>
<reference evidence="2" key="1">
    <citation type="submission" date="2020-09" db="EMBL/GenBank/DDBJ databases">
        <title>Novel species in genus Aeromicrobium.</title>
        <authorList>
            <person name="Zhang G."/>
        </authorList>
    </citation>
    <scope>NUCLEOTIDE SEQUENCE</scope>
    <source>
        <strain evidence="3">Zg-629</strain>
        <strain evidence="4">zg-629</strain>
        <strain evidence="2">Zg-636</strain>
    </source>
</reference>
<sequence length="151" mass="16675">MVVLTPANADNWRAIARVRAAAGQREWVADSTYYLCLSAYGDLWRSYAVEADGATVGHVMWAVDPDDGSHWIGGLVIDSEHQRRGLGRATVQALLDLWEREEPSLSGTPYREAALSVSPDNQAAIGLYRSLGFVETGEMEDDEIVLRRPRA</sequence>
<gene>
    <name evidence="3" type="ORF">H9L21_06915</name>
    <name evidence="2" type="ORF">IBG24_02900</name>
</gene>
<dbReference type="InterPro" id="IPR000182">
    <property type="entry name" value="GNAT_dom"/>
</dbReference>
<dbReference type="GO" id="GO:0016747">
    <property type="term" value="F:acyltransferase activity, transferring groups other than amino-acyl groups"/>
    <property type="evidence" value="ECO:0007669"/>
    <property type="project" value="InterPro"/>
</dbReference>
<evidence type="ECO:0000259" key="1">
    <source>
        <dbReference type="PROSITE" id="PS51186"/>
    </source>
</evidence>